<name>A0A0S2IXH2_LEPBO</name>
<organism evidence="1">
    <name type="scientific">Leptospira borgpetersenii serovar Ballum</name>
    <dbReference type="NCBI Taxonomy" id="280505"/>
    <lineage>
        <taxon>Bacteria</taxon>
        <taxon>Pseudomonadati</taxon>
        <taxon>Spirochaetota</taxon>
        <taxon>Spirochaetia</taxon>
        <taxon>Leptospirales</taxon>
        <taxon>Leptospiraceae</taxon>
        <taxon>Leptospira</taxon>
    </lineage>
</organism>
<protein>
    <submittedName>
        <fullName evidence="1">Uncharacterized protein</fullName>
    </submittedName>
</protein>
<gene>
    <name evidence="1" type="ORF">LBBP_04087</name>
</gene>
<dbReference type="PATRIC" id="fig|280505.15.peg.3976"/>
<dbReference type="EMBL" id="CP012030">
    <property type="protein sequence ID" value="ALO28229.1"/>
    <property type="molecule type" value="Genomic_DNA"/>
</dbReference>
<sequence length="41" mass="4814">MELYCMEKINKIGNVISEEHLCFQFQYENHNIPQNTGLVSV</sequence>
<accession>A0A0S2IXH2</accession>
<dbReference type="AlphaFoldDB" id="A0A0S2IXH2"/>
<evidence type="ECO:0000313" key="2">
    <source>
        <dbReference type="Proteomes" id="UP000058857"/>
    </source>
</evidence>
<proteinExistence type="predicted"/>
<evidence type="ECO:0000313" key="1">
    <source>
        <dbReference type="EMBL" id="ALO28229.1"/>
    </source>
</evidence>
<dbReference type="Proteomes" id="UP000058857">
    <property type="component" value="Chromosome 2"/>
</dbReference>
<reference evidence="1 2" key="1">
    <citation type="journal article" date="2015" name="PLoS Negl. Trop. Dis.">
        <title>Distribution of Plasmids in Distinct Leptospira Pathogenic Species.</title>
        <authorList>
            <person name="Wang Y."/>
            <person name="Zhuang X."/>
            <person name="Zhong Y."/>
            <person name="Zhang C."/>
            <person name="Zhang Y."/>
            <person name="Zeng L."/>
            <person name="Zhu Y."/>
            <person name="He P."/>
            <person name="Dong K."/>
            <person name="Pal U."/>
            <person name="Guo X."/>
            <person name="Qin J."/>
        </authorList>
    </citation>
    <scope>NUCLEOTIDE SEQUENCE [LARGE SCALE GENOMIC DNA]</scope>
    <source>
        <strain evidence="1 2">56604</strain>
    </source>
</reference>